<reference evidence="3" key="1">
    <citation type="submission" date="2017-06" db="EMBL/GenBank/DDBJ databases">
        <authorList>
            <person name="Varghese N."/>
            <person name="Submissions S."/>
        </authorList>
    </citation>
    <scope>NUCLEOTIDE SEQUENCE [LARGE SCALE GENOMIC DNA]</scope>
    <source>
        <strain evidence="3">DSM 137</strain>
    </source>
</reference>
<protein>
    <submittedName>
        <fullName evidence="2">Uncharacterized protein</fullName>
    </submittedName>
</protein>
<feature type="transmembrane region" description="Helical" evidence="1">
    <location>
        <begin position="49"/>
        <end position="67"/>
    </location>
</feature>
<dbReference type="AlphaFoldDB" id="A0A212S861"/>
<organism evidence="2 3">
    <name type="scientific">Rhodoblastus acidophilus</name>
    <name type="common">Rhodopseudomonas acidophila</name>
    <dbReference type="NCBI Taxonomy" id="1074"/>
    <lineage>
        <taxon>Bacteria</taxon>
        <taxon>Pseudomonadati</taxon>
        <taxon>Pseudomonadota</taxon>
        <taxon>Alphaproteobacteria</taxon>
        <taxon>Hyphomicrobiales</taxon>
        <taxon>Rhodoblastaceae</taxon>
        <taxon>Rhodoblastus</taxon>
    </lineage>
</organism>
<keyword evidence="1" id="KW-0472">Membrane</keyword>
<dbReference type="EMBL" id="FYDG01000015">
    <property type="protein sequence ID" value="SNB81539.1"/>
    <property type="molecule type" value="Genomic_DNA"/>
</dbReference>
<dbReference type="Proteomes" id="UP000198418">
    <property type="component" value="Unassembled WGS sequence"/>
</dbReference>
<evidence type="ECO:0000313" key="2">
    <source>
        <dbReference type="EMBL" id="SNB81539.1"/>
    </source>
</evidence>
<evidence type="ECO:0000313" key="3">
    <source>
        <dbReference type="Proteomes" id="UP000198418"/>
    </source>
</evidence>
<keyword evidence="3" id="KW-1185">Reference proteome</keyword>
<proteinExistence type="predicted"/>
<keyword evidence="1" id="KW-0812">Transmembrane</keyword>
<evidence type="ECO:0000256" key="1">
    <source>
        <dbReference type="SAM" id="Phobius"/>
    </source>
</evidence>
<accession>A0A212S861</accession>
<keyword evidence="1" id="KW-1133">Transmembrane helix</keyword>
<gene>
    <name evidence="2" type="ORF">SAMN06265338_11570</name>
</gene>
<sequence length="69" mass="8057">MREQSNAMSNVFKFDPNAIRERRRLNGKSPQMSAKGLEETQARKDRRRAWLLFAAAVIALTILQAFFRF</sequence>
<name>A0A212S861_RHOAC</name>